<accession>A0ACB8C2J1</accession>
<evidence type="ECO:0000313" key="1">
    <source>
        <dbReference type="EMBL" id="KAH7933053.1"/>
    </source>
</evidence>
<protein>
    <submittedName>
        <fullName evidence="1">Uncharacterized protein</fullName>
    </submittedName>
</protein>
<reference evidence="1" key="1">
    <citation type="submission" date="2020-05" db="EMBL/GenBank/DDBJ databases">
        <title>Large-scale comparative analyses of tick genomes elucidate their genetic diversity and vector capacities.</title>
        <authorList>
            <person name="Jia N."/>
            <person name="Wang J."/>
            <person name="Shi W."/>
            <person name="Du L."/>
            <person name="Sun Y."/>
            <person name="Zhan W."/>
            <person name="Jiang J."/>
            <person name="Wang Q."/>
            <person name="Zhang B."/>
            <person name="Ji P."/>
            <person name="Sakyi L.B."/>
            <person name="Cui X."/>
            <person name="Yuan T."/>
            <person name="Jiang B."/>
            <person name="Yang W."/>
            <person name="Lam T.T.-Y."/>
            <person name="Chang Q."/>
            <person name="Ding S."/>
            <person name="Wang X."/>
            <person name="Zhu J."/>
            <person name="Ruan X."/>
            <person name="Zhao L."/>
            <person name="Wei J."/>
            <person name="Que T."/>
            <person name="Du C."/>
            <person name="Cheng J."/>
            <person name="Dai P."/>
            <person name="Han X."/>
            <person name="Huang E."/>
            <person name="Gao Y."/>
            <person name="Liu J."/>
            <person name="Shao H."/>
            <person name="Ye R."/>
            <person name="Li L."/>
            <person name="Wei W."/>
            <person name="Wang X."/>
            <person name="Wang C."/>
            <person name="Yang T."/>
            <person name="Huo Q."/>
            <person name="Li W."/>
            <person name="Guo W."/>
            <person name="Chen H."/>
            <person name="Zhou L."/>
            <person name="Ni X."/>
            <person name="Tian J."/>
            <person name="Zhou Y."/>
            <person name="Sheng Y."/>
            <person name="Liu T."/>
            <person name="Pan Y."/>
            <person name="Xia L."/>
            <person name="Li J."/>
            <person name="Zhao F."/>
            <person name="Cao W."/>
        </authorList>
    </citation>
    <scope>NUCLEOTIDE SEQUENCE</scope>
    <source>
        <strain evidence="1">Dsil-2018</strain>
    </source>
</reference>
<gene>
    <name evidence="1" type="ORF">HPB49_007585</name>
</gene>
<sequence length="850" mass="96056">MEVADVAKSFVQSCTLQPSHEDSTASSSFAQRQLDVLNGLVGSRDLSFFASRSRLAHECITCCIAILLEVQPNLQLSGKVLTLLQHLAKKPQLLEWLRDEFELHSALAEFFQSRAIEDNVHLQLQVIQLLRELCYRHQVTLTESKLGYLSDFLFKQMDSGDHELFLPCLELLNHLSWSTLAQQYMKIMPQLPELCKSLVPKTTYDNSCVVMHTLAIFANLSLDQFISNKMFSQSIKQTLQVLLCTVVSNNIEARRIATDILEDVLNNRERRVCVLKYHKMMVSCASKVAEKQVQREPEDLRATINLLVVILSVPELLEEYVARTPSTIEPLLFLLIAAVEENVGSLDVVHTSIKLVTLLTKDMCAQNLLVAHNAPVSGFLKAVTVVLVALQDKEVDGLYFAPEMCLASLQLFRALTDSGICGETIIKQCLTVEHIRALLKPYLAKDPQCIQDACIHKQVEVVTTCLDFLRQLTTKLENAEECLQQLLQEPATASYLSIALCLTKENIVMPAFNLTVMANFQQDFSREKFVQSLVSVNRKRKALESPAKRDKPPPPVVAGTMARPGVPVNNHNRRLSVENSIERISRRLEQSFEIGDLKQSEILAVYENKICKLKAREEELLQLLEAKTAALQQSDRLVTKYTCIEAKNDAEVEELRSLLRASERRIEDTEERMTEMEKRTEETAQSLKASRTKIKALKAHVEELEQRNNDLDVKAKRHEVVLKSLESAQQEIQSQKEMITMLQKHGDSMKLKLEAYDQAKCLHKLQGSLEEKMALVKALKAELKSINEASITLQKENSALEQQVQALEAKCQKKDEALQSRTNQLTKVTADLDKLKKMQEMIQSISAGIL</sequence>
<keyword evidence="2" id="KW-1185">Reference proteome</keyword>
<proteinExistence type="predicted"/>
<organism evidence="1 2">
    <name type="scientific">Dermacentor silvarum</name>
    <name type="common">Tick</name>
    <dbReference type="NCBI Taxonomy" id="543639"/>
    <lineage>
        <taxon>Eukaryota</taxon>
        <taxon>Metazoa</taxon>
        <taxon>Ecdysozoa</taxon>
        <taxon>Arthropoda</taxon>
        <taxon>Chelicerata</taxon>
        <taxon>Arachnida</taxon>
        <taxon>Acari</taxon>
        <taxon>Parasitiformes</taxon>
        <taxon>Ixodida</taxon>
        <taxon>Ixodoidea</taxon>
        <taxon>Ixodidae</taxon>
        <taxon>Rhipicephalinae</taxon>
        <taxon>Dermacentor</taxon>
    </lineage>
</organism>
<dbReference type="Proteomes" id="UP000821865">
    <property type="component" value="Chromosome 9"/>
</dbReference>
<evidence type="ECO:0000313" key="2">
    <source>
        <dbReference type="Proteomes" id="UP000821865"/>
    </source>
</evidence>
<comment type="caution">
    <text evidence="1">The sequence shown here is derived from an EMBL/GenBank/DDBJ whole genome shotgun (WGS) entry which is preliminary data.</text>
</comment>
<name>A0ACB8C2J1_DERSI</name>
<dbReference type="EMBL" id="CM023478">
    <property type="protein sequence ID" value="KAH7933053.1"/>
    <property type="molecule type" value="Genomic_DNA"/>
</dbReference>